<evidence type="ECO:0000313" key="12">
    <source>
        <dbReference type="Proteomes" id="UP001230188"/>
    </source>
</evidence>
<dbReference type="PROSITE" id="PS51620">
    <property type="entry name" value="SAM_TRM61"/>
    <property type="match status" value="1"/>
</dbReference>
<dbReference type="Gene3D" id="3.10.330.20">
    <property type="match status" value="1"/>
</dbReference>
<keyword evidence="3 8" id="KW-0489">Methyltransferase</keyword>
<keyword evidence="5 8" id="KW-0949">S-adenosyl-L-methionine</keyword>
<feature type="binding site" evidence="9">
    <location>
        <position position="126"/>
    </location>
    <ligand>
        <name>S-adenosyl-L-methionine</name>
        <dbReference type="ChEBI" id="CHEBI:59789"/>
    </ligand>
</feature>
<feature type="binding site" evidence="9">
    <location>
        <position position="173"/>
    </location>
    <ligand>
        <name>S-adenosyl-L-methionine</name>
        <dbReference type="ChEBI" id="CHEBI:59789"/>
    </ligand>
</feature>
<dbReference type="Pfam" id="PF08704">
    <property type="entry name" value="GCD14"/>
    <property type="match status" value="1"/>
</dbReference>
<dbReference type="AlphaFoldDB" id="A0AAD7U987"/>
<feature type="binding site" evidence="9">
    <location>
        <position position="153"/>
    </location>
    <ligand>
        <name>S-adenosyl-L-methionine</name>
        <dbReference type="ChEBI" id="CHEBI:59789"/>
    </ligand>
</feature>
<comment type="caution">
    <text evidence="11">The sequence shown here is derived from an EMBL/GenBank/DDBJ whole genome shotgun (WGS) entry which is preliminary data.</text>
</comment>
<dbReference type="SUPFAM" id="SSF53335">
    <property type="entry name" value="S-adenosyl-L-methionine-dependent methyltransferases"/>
    <property type="match status" value="1"/>
</dbReference>
<dbReference type="EC" id="2.1.1.220" evidence="2 8"/>
<dbReference type="GO" id="GO:0160107">
    <property type="term" value="F:tRNA (adenine(58)-N1)-methyltransferase activity"/>
    <property type="evidence" value="ECO:0007669"/>
    <property type="project" value="UniProtKB-EC"/>
</dbReference>
<dbReference type="GO" id="GO:0030488">
    <property type="term" value="P:tRNA methylation"/>
    <property type="evidence" value="ECO:0007669"/>
    <property type="project" value="InterPro"/>
</dbReference>
<dbReference type="InterPro" id="IPR049470">
    <property type="entry name" value="TRM61_C"/>
</dbReference>
<evidence type="ECO:0000256" key="3">
    <source>
        <dbReference type="ARBA" id="ARBA00022603"/>
    </source>
</evidence>
<proteinExistence type="inferred from homology"/>
<evidence type="ECO:0000313" key="11">
    <source>
        <dbReference type="EMBL" id="KAJ8599509.1"/>
    </source>
</evidence>
<dbReference type="InterPro" id="IPR029063">
    <property type="entry name" value="SAM-dependent_MTases_sf"/>
</dbReference>
<dbReference type="InterPro" id="IPR014816">
    <property type="entry name" value="tRNA_MeTrfase_Gcd14"/>
</dbReference>
<dbReference type="GO" id="GO:0005634">
    <property type="term" value="C:nucleus"/>
    <property type="evidence" value="ECO:0007669"/>
    <property type="project" value="UniProtKB-SubCell"/>
</dbReference>
<comment type="subcellular location">
    <subcellularLocation>
        <location evidence="1">Nucleus</location>
    </subcellularLocation>
</comment>
<dbReference type="Proteomes" id="UP001230188">
    <property type="component" value="Unassembled WGS sequence"/>
</dbReference>
<evidence type="ECO:0000256" key="1">
    <source>
        <dbReference type="ARBA" id="ARBA00004123"/>
    </source>
</evidence>
<dbReference type="Gene3D" id="3.40.50.150">
    <property type="entry name" value="Vaccinia Virus protein VP39"/>
    <property type="match status" value="1"/>
</dbReference>
<dbReference type="GO" id="GO:0031515">
    <property type="term" value="C:tRNA (m1A) methyltransferase complex"/>
    <property type="evidence" value="ECO:0007669"/>
    <property type="project" value="UniProtKB-UniRule"/>
</dbReference>
<evidence type="ECO:0000259" key="10">
    <source>
        <dbReference type="Pfam" id="PF08704"/>
    </source>
</evidence>
<evidence type="ECO:0000256" key="8">
    <source>
        <dbReference type="PIRNR" id="PIRNR017269"/>
    </source>
</evidence>
<evidence type="ECO:0000256" key="4">
    <source>
        <dbReference type="ARBA" id="ARBA00022679"/>
    </source>
</evidence>
<sequence length="267" mass="29607">MMRSDDLVMLYSGPDQVDYAYLSPETAGVYQNKHGSFQHRSLVGKAFGTRIRASNSDGWVDALAPTPELWASAVRHRTQIVHQLDAAVVCFELGVRRSSVCAEAGTGSGAMTGALSRSCGSVHTYEFNEARATAAQGEFERNGLTNVTVRHCDVCEEGFRDLDVDSVDAVFLDLPEPWRALPHALRVAKPGARIATYSPCVEQVHRTRDALSTCLDLRTLEVRQRDFVVKDVLLETGLAPPAKRRKDYQNEDDAPRRYANCAFLAWF</sequence>
<protein>
    <recommendedName>
        <fullName evidence="2 8">tRNA (adenine(58)-N(1))-methyltransferase</fullName>
        <ecNumber evidence="2 8">2.1.1.220</ecNumber>
    </recommendedName>
</protein>
<accession>A0AAD7U987</accession>
<reference evidence="11" key="1">
    <citation type="submission" date="2023-01" db="EMBL/GenBank/DDBJ databases">
        <title>Metagenome sequencing of chrysophaentin producing Chrysophaeum taylorii.</title>
        <authorList>
            <person name="Davison J."/>
            <person name="Bewley C."/>
        </authorList>
    </citation>
    <scope>NUCLEOTIDE SEQUENCE</scope>
    <source>
        <strain evidence="11">NIES-1699</strain>
    </source>
</reference>
<dbReference type="PIRSF" id="PIRSF017269">
    <property type="entry name" value="GCD14"/>
    <property type="match status" value="1"/>
</dbReference>
<dbReference type="PANTHER" id="PTHR12133">
    <property type="entry name" value="TRNA (ADENINE(58)-N(1))-METHYLTRANSFERASE"/>
    <property type="match status" value="1"/>
</dbReference>
<evidence type="ECO:0000256" key="5">
    <source>
        <dbReference type="ARBA" id="ARBA00022691"/>
    </source>
</evidence>
<keyword evidence="12" id="KW-1185">Reference proteome</keyword>
<evidence type="ECO:0000256" key="7">
    <source>
        <dbReference type="ARBA" id="ARBA00023242"/>
    </source>
</evidence>
<evidence type="ECO:0000256" key="6">
    <source>
        <dbReference type="ARBA" id="ARBA00022694"/>
    </source>
</evidence>
<comment type="similarity">
    <text evidence="8">Belongs to the class I-like SAM-binding methyltransferase superfamily. TRM61 family.</text>
</comment>
<keyword evidence="6 8" id="KW-0819">tRNA processing</keyword>
<keyword evidence="4 8" id="KW-0808">Transferase</keyword>
<dbReference type="CDD" id="cd02440">
    <property type="entry name" value="AdoMet_MTases"/>
    <property type="match status" value="1"/>
</dbReference>
<dbReference type="EMBL" id="JAQMWT010000556">
    <property type="protein sequence ID" value="KAJ8599509.1"/>
    <property type="molecule type" value="Genomic_DNA"/>
</dbReference>
<dbReference type="PANTHER" id="PTHR12133:SF2">
    <property type="entry name" value="TRNA (ADENINE(58)-N(1))-METHYLTRANSFERASE CATALYTIC SUBUNIT TRMT61A"/>
    <property type="match status" value="1"/>
</dbReference>
<evidence type="ECO:0000256" key="9">
    <source>
        <dbReference type="PIRSR" id="PIRSR017269-1"/>
    </source>
</evidence>
<comment type="catalytic activity">
    <reaction evidence="8">
        <text>adenosine(58) in tRNA + S-adenosyl-L-methionine = N(1)-methyladenosine(58) in tRNA + S-adenosyl-L-homocysteine + H(+)</text>
        <dbReference type="Rhea" id="RHEA:43152"/>
        <dbReference type="Rhea" id="RHEA-COMP:10365"/>
        <dbReference type="Rhea" id="RHEA-COMP:10366"/>
        <dbReference type="ChEBI" id="CHEBI:15378"/>
        <dbReference type="ChEBI" id="CHEBI:57856"/>
        <dbReference type="ChEBI" id="CHEBI:59789"/>
        <dbReference type="ChEBI" id="CHEBI:74411"/>
        <dbReference type="ChEBI" id="CHEBI:74491"/>
        <dbReference type="EC" id="2.1.1.220"/>
    </reaction>
</comment>
<gene>
    <name evidence="11" type="ORF">CTAYLR_009447</name>
</gene>
<name>A0AAD7U987_9STRA</name>
<keyword evidence="7" id="KW-0539">Nucleus</keyword>
<feature type="domain" description="tRNA (adenine(58)-N(1))-methyltransferase catalytic subunit TRM61 C-terminal" evidence="10">
    <location>
        <begin position="58"/>
        <end position="238"/>
    </location>
</feature>
<evidence type="ECO:0000256" key="2">
    <source>
        <dbReference type="ARBA" id="ARBA00012796"/>
    </source>
</evidence>
<organism evidence="11 12">
    <name type="scientific">Chrysophaeum taylorii</name>
    <dbReference type="NCBI Taxonomy" id="2483200"/>
    <lineage>
        <taxon>Eukaryota</taxon>
        <taxon>Sar</taxon>
        <taxon>Stramenopiles</taxon>
        <taxon>Ochrophyta</taxon>
        <taxon>Pelagophyceae</taxon>
        <taxon>Pelagomonadales</taxon>
        <taxon>Pelagomonadaceae</taxon>
        <taxon>Chrysophaeum</taxon>
    </lineage>
</organism>